<name>A0A401HAH5_AERPX</name>
<feature type="domain" description="GHMP kinase N-terminal" evidence="2">
    <location>
        <begin position="70"/>
        <end position="131"/>
    </location>
</feature>
<evidence type="ECO:0000313" key="3">
    <source>
        <dbReference type="EMBL" id="GBF09358.1"/>
    </source>
</evidence>
<dbReference type="Pfam" id="PF00288">
    <property type="entry name" value="GHMP_kinases_N"/>
    <property type="match status" value="1"/>
</dbReference>
<keyword evidence="1" id="KW-0808">Transferase</keyword>
<dbReference type="InterPro" id="IPR020568">
    <property type="entry name" value="Ribosomal_Su5_D2-typ_SF"/>
</dbReference>
<dbReference type="InterPro" id="IPR014721">
    <property type="entry name" value="Ribsml_uS5_D2-typ_fold_subgr"/>
</dbReference>
<organism evidence="3 4">
    <name type="scientific">Aeropyrum pernix</name>
    <dbReference type="NCBI Taxonomy" id="56636"/>
    <lineage>
        <taxon>Archaea</taxon>
        <taxon>Thermoproteota</taxon>
        <taxon>Thermoprotei</taxon>
        <taxon>Desulfurococcales</taxon>
        <taxon>Desulfurococcaceae</taxon>
        <taxon>Aeropyrum</taxon>
    </lineage>
</organism>
<protein>
    <recommendedName>
        <fullName evidence="2">GHMP kinase N-terminal domain-containing protein</fullName>
    </recommendedName>
</protein>
<gene>
    <name evidence="3" type="ORF">apy_10830</name>
</gene>
<feature type="non-terminal residue" evidence="3">
    <location>
        <position position="239"/>
    </location>
</feature>
<dbReference type="InterPro" id="IPR006204">
    <property type="entry name" value="GHMP_kinase_N_dom"/>
</dbReference>
<sequence>MFSRVRVSAPSHVHAGNYDIEGSIGRLYGTVGLALGEPRLTLEASPSHSVEVEGGSRRREAEDLARLYLEKARSRGCSLEGVRIRIYEEIPAHVGLGSTTALALSIGSSIYRICGLEPLDLRELAVTAGRSLVSALGLYSFEQGGLIVDGGFVRGERRPPPLVFRAHVPGSVKVVVALPERPIAKILDIKRREDELLARMPPMDPSMAGWASRVVLLGIMANAAEGRWGEAARWMGEFN</sequence>
<dbReference type="OrthoDB" id="85156at2157"/>
<evidence type="ECO:0000259" key="2">
    <source>
        <dbReference type="Pfam" id="PF00288"/>
    </source>
</evidence>
<evidence type="ECO:0000313" key="4">
    <source>
        <dbReference type="Proteomes" id="UP000291213"/>
    </source>
</evidence>
<comment type="caution">
    <text evidence="3">The sequence shown here is derived from an EMBL/GenBank/DDBJ whole genome shotgun (WGS) entry which is preliminary data.</text>
</comment>
<accession>A0A401HAH5</accession>
<dbReference type="PANTHER" id="PTHR20861:SF6">
    <property type="entry name" value="BETA-RIBOFURANOSYLPHENOL 5'-PHOSPHATE SYNTHASE"/>
    <property type="match status" value="1"/>
</dbReference>
<dbReference type="GO" id="GO:0016740">
    <property type="term" value="F:transferase activity"/>
    <property type="evidence" value="ECO:0007669"/>
    <property type="project" value="UniProtKB-KW"/>
</dbReference>
<reference evidence="3 4" key="1">
    <citation type="submission" date="2017-02" db="EMBL/GenBank/DDBJ databases">
        <title>isolation and characterization of a novel temperate virus Aeropyrum globular virus 1 infecting hyperthermophilic archaeon Aeropyrum.</title>
        <authorList>
            <person name="Yumiya M."/>
            <person name="Yoshida T."/>
            <person name="Sako Y."/>
        </authorList>
    </citation>
    <scope>NUCLEOTIDE SEQUENCE [LARGE SCALE GENOMIC DNA]</scope>
    <source>
        <strain evidence="3 4">YK1-12-2013</strain>
    </source>
</reference>
<proteinExistence type="predicted"/>
<dbReference type="RefSeq" id="WP_131160340.1">
    <property type="nucleotide sequence ID" value="NZ_BDMD01000056.1"/>
</dbReference>
<dbReference type="Proteomes" id="UP000291213">
    <property type="component" value="Unassembled WGS sequence"/>
</dbReference>
<dbReference type="GO" id="GO:0005524">
    <property type="term" value="F:ATP binding"/>
    <property type="evidence" value="ECO:0007669"/>
    <property type="project" value="InterPro"/>
</dbReference>
<dbReference type="AlphaFoldDB" id="A0A401HAH5"/>
<dbReference type="Gene3D" id="3.30.230.10">
    <property type="match status" value="1"/>
</dbReference>
<dbReference type="PANTHER" id="PTHR20861">
    <property type="entry name" value="HOMOSERINE/4-DIPHOSPHOCYTIDYL-2-C-METHYL-D-ERYTHRITOL KINASE"/>
    <property type="match status" value="1"/>
</dbReference>
<dbReference type="EMBL" id="BDMD01000056">
    <property type="protein sequence ID" value="GBF09358.1"/>
    <property type="molecule type" value="Genomic_DNA"/>
</dbReference>
<evidence type="ECO:0000256" key="1">
    <source>
        <dbReference type="ARBA" id="ARBA00022679"/>
    </source>
</evidence>
<dbReference type="SUPFAM" id="SSF54211">
    <property type="entry name" value="Ribosomal protein S5 domain 2-like"/>
    <property type="match status" value="1"/>
</dbReference>